<gene>
    <name evidence="1" type="ORF">PAEH1_02870</name>
</gene>
<name>A0A1U9JY96_9BURK</name>
<evidence type="ECO:0000313" key="2">
    <source>
        <dbReference type="Proteomes" id="UP000189369"/>
    </source>
</evidence>
<evidence type="ECO:0000313" key="1">
    <source>
        <dbReference type="EMBL" id="AQS50765.1"/>
    </source>
</evidence>
<dbReference type="AlphaFoldDB" id="A0A1U9JY96"/>
<reference evidence="1 2" key="1">
    <citation type="submission" date="2017-01" db="EMBL/GenBank/DDBJ databases">
        <title>Complete Genome Sequence of Paenalcaligenes hominis, Isolated from a paraplegic Patient with neurogenic bladder.</title>
        <authorList>
            <person name="Mukhopadhyay R."/>
            <person name="Joaquin J."/>
            <person name="Hogue R."/>
            <person name="Kilaru A."/>
            <person name="Jospin G."/>
            <person name="Mars K."/>
            <person name="Eisen J.A."/>
            <person name="Chaturvedi V."/>
        </authorList>
    </citation>
    <scope>NUCLEOTIDE SEQUENCE [LARGE SCALE GENOMIC DNA]</scope>
    <source>
        <strain evidence="1 2">15S00501</strain>
    </source>
</reference>
<dbReference type="STRING" id="643674.PAEH1_02870"/>
<dbReference type="OrthoDB" id="9156462at2"/>
<dbReference type="Proteomes" id="UP000189369">
    <property type="component" value="Chromosome"/>
</dbReference>
<accession>A0A1U9JY96</accession>
<organism evidence="1 2">
    <name type="scientific">Paenalcaligenes hominis</name>
    <dbReference type="NCBI Taxonomy" id="643674"/>
    <lineage>
        <taxon>Bacteria</taxon>
        <taxon>Pseudomonadati</taxon>
        <taxon>Pseudomonadota</taxon>
        <taxon>Betaproteobacteria</taxon>
        <taxon>Burkholderiales</taxon>
        <taxon>Alcaligenaceae</taxon>
        <taxon>Paenalcaligenes</taxon>
    </lineage>
</organism>
<dbReference type="KEGG" id="phn:PAEH1_02870"/>
<proteinExistence type="predicted"/>
<sequence length="226" mass="25242">MNKFDRILSDPQLILLASIANPFLHADSNGDFYISETGQNVDFDDVMALLRKIEQATVKAFKDRLAKQESAITHDAPPQKHIQKLLSIHEQMLIGNSYTYFELAYTRQTGWMVWICSHPLETHPNRVVITKGQGGTPDEACAAALTPLKIKALSNGTFADKDTKDHKPDSIPQPLYLVPTLPIEPSDELIAEIKAMADIRLVDGRVELSNVKEIIHAIVHHPIYAN</sequence>
<dbReference type="EMBL" id="CP019697">
    <property type="protein sequence ID" value="AQS50765.1"/>
    <property type="molecule type" value="Genomic_DNA"/>
</dbReference>
<protein>
    <submittedName>
        <fullName evidence="1">Uncharacterized protein</fullName>
    </submittedName>
</protein>